<proteinExistence type="predicted"/>
<dbReference type="Proteomes" id="UP000232412">
    <property type="component" value="Unassembled WGS sequence"/>
</dbReference>
<dbReference type="PROSITE" id="PS50853">
    <property type="entry name" value="FN3"/>
    <property type="match status" value="2"/>
</dbReference>
<feature type="region of interest" description="Disordered" evidence="2">
    <location>
        <begin position="113"/>
        <end position="139"/>
    </location>
</feature>
<feature type="compositionally biased region" description="Low complexity" evidence="2">
    <location>
        <begin position="115"/>
        <end position="137"/>
    </location>
</feature>
<feature type="domain" description="Fibronectin type-III" evidence="4">
    <location>
        <begin position="211"/>
        <end position="305"/>
    </location>
</feature>
<keyword evidence="3" id="KW-1133">Transmembrane helix</keyword>
<feature type="region of interest" description="Disordered" evidence="2">
    <location>
        <begin position="308"/>
        <end position="336"/>
    </location>
</feature>
<evidence type="ECO:0000313" key="6">
    <source>
        <dbReference type="Proteomes" id="UP000232412"/>
    </source>
</evidence>
<dbReference type="Pfam" id="PF00041">
    <property type="entry name" value="fn3"/>
    <property type="match status" value="2"/>
</dbReference>
<dbReference type="EMBL" id="FRFC01000003">
    <property type="protein sequence ID" value="SHO45765.1"/>
    <property type="molecule type" value="Genomic_DNA"/>
</dbReference>
<dbReference type="InterPro" id="IPR050964">
    <property type="entry name" value="Striated_Muscle_Regulatory"/>
</dbReference>
<feature type="domain" description="Fibronectin type-III" evidence="4">
    <location>
        <begin position="35"/>
        <end position="133"/>
    </location>
</feature>
<reference evidence="6" key="1">
    <citation type="submission" date="2016-12" db="EMBL/GenBank/DDBJ databases">
        <authorList>
            <person name="Herbold C."/>
        </authorList>
    </citation>
    <scope>NUCLEOTIDE SEQUENCE [LARGE SCALE GENOMIC DNA]</scope>
</reference>
<evidence type="ECO:0000313" key="5">
    <source>
        <dbReference type="EMBL" id="SHO45765.1"/>
    </source>
</evidence>
<evidence type="ECO:0000256" key="2">
    <source>
        <dbReference type="SAM" id="MobiDB-lite"/>
    </source>
</evidence>
<organism evidence="5 6">
    <name type="scientific">Nitrosotalea sinensis</name>
    <dbReference type="NCBI Taxonomy" id="1499975"/>
    <lineage>
        <taxon>Archaea</taxon>
        <taxon>Nitrososphaerota</taxon>
        <taxon>Nitrososphaeria</taxon>
        <taxon>Nitrosotaleales</taxon>
        <taxon>Nitrosotaleaceae</taxon>
        <taxon>Nitrosotalea</taxon>
    </lineage>
</organism>
<feature type="compositionally biased region" description="Pro residues" evidence="2">
    <location>
        <begin position="316"/>
        <end position="330"/>
    </location>
</feature>
<dbReference type="InterPro" id="IPR003961">
    <property type="entry name" value="FN3_dom"/>
</dbReference>
<dbReference type="Gene3D" id="2.60.40.10">
    <property type="entry name" value="Immunoglobulins"/>
    <property type="match status" value="2"/>
</dbReference>
<dbReference type="InterPro" id="IPR036116">
    <property type="entry name" value="FN3_sf"/>
</dbReference>
<dbReference type="PANTHER" id="PTHR13817:SF166">
    <property type="entry name" value="NEURONAL IGCAM-RELATED"/>
    <property type="match status" value="1"/>
</dbReference>
<sequence>MINRKFLLFALFLVLVGAYASNSAQGAMTPVLTEYPTGLVATAVSPTQVNLSWTAPTQNYGKTIVGYKIEQEVGIGVYDTLVYNSGSTITAYSVTGLKTGTTYTYRVSAVYSDDTSSSASNPASATPTTTSKPTTSSIPGATMTNTQFDFVPPDGTALSGVIMSSDDYLSLQYKKDPRAVLLNPVPTAYPANNNLSNLLAYQANHLAADSIPAPLVAKAISDKGILLTWLPPLEQYGQKLLGYKVEVKNNQGLFQSIDDDTENSDTKYYVTGLDSNTTYTYRVSAVYPGTHSNPSNEATATTLAPVISTPQNQTVTPPPVTTPSQTPPQTTPTSTVNNVKFDLTAPDGTLLAGIVATQADYQQFVLIKDPRTILSNVNTTSFPINNNLAGLLRYQDLHPVQQQSIPTTTPVTNTSQPVQSNPPPPDNSAPDKTLVNGVLTSVVASGVVGIITWFVKTKVARKIAKDYHFTLEHVSSGTPQIRIRNSGETIEDCVILCGKDACVWVDTNLDRPRHVYEGSVSSAKLPEQYDDNPLVSVKSGKKILRRINLDEMAHG</sequence>
<keyword evidence="6" id="KW-1185">Reference proteome</keyword>
<dbReference type="SMART" id="SM00060">
    <property type="entry name" value="FN3"/>
    <property type="match status" value="2"/>
</dbReference>
<keyword evidence="1" id="KW-0677">Repeat</keyword>
<evidence type="ECO:0000256" key="1">
    <source>
        <dbReference type="ARBA" id="ARBA00022737"/>
    </source>
</evidence>
<gene>
    <name evidence="5" type="ORF">NSIN_20772</name>
</gene>
<keyword evidence="3" id="KW-0812">Transmembrane</keyword>
<dbReference type="AlphaFoldDB" id="A0A2H1EHA9"/>
<dbReference type="PANTHER" id="PTHR13817">
    <property type="entry name" value="TITIN"/>
    <property type="match status" value="1"/>
</dbReference>
<accession>A0A2H1EHA9</accession>
<keyword evidence="3" id="KW-0472">Membrane</keyword>
<name>A0A2H1EHA9_9ARCH</name>
<feature type="region of interest" description="Disordered" evidence="2">
    <location>
        <begin position="405"/>
        <end position="432"/>
    </location>
</feature>
<protein>
    <recommendedName>
        <fullName evidence="4">Fibronectin type-III domain-containing protein</fullName>
    </recommendedName>
</protein>
<dbReference type="SUPFAM" id="SSF49265">
    <property type="entry name" value="Fibronectin type III"/>
    <property type="match status" value="2"/>
</dbReference>
<dbReference type="CDD" id="cd00063">
    <property type="entry name" value="FN3"/>
    <property type="match status" value="2"/>
</dbReference>
<evidence type="ECO:0000259" key="4">
    <source>
        <dbReference type="PROSITE" id="PS50853"/>
    </source>
</evidence>
<evidence type="ECO:0000256" key="3">
    <source>
        <dbReference type="SAM" id="Phobius"/>
    </source>
</evidence>
<feature type="compositionally biased region" description="Polar residues" evidence="2">
    <location>
        <begin position="405"/>
        <end position="419"/>
    </location>
</feature>
<dbReference type="InterPro" id="IPR013783">
    <property type="entry name" value="Ig-like_fold"/>
</dbReference>
<feature type="transmembrane region" description="Helical" evidence="3">
    <location>
        <begin position="434"/>
        <end position="455"/>
    </location>
</feature>
<dbReference type="OrthoDB" id="13596at2157"/>
<dbReference type="RefSeq" id="WP_101009763.1">
    <property type="nucleotide sequence ID" value="NZ_FRFC01000003.1"/>
</dbReference>